<evidence type="ECO:0000313" key="2">
    <source>
        <dbReference type="Proteomes" id="UP001417504"/>
    </source>
</evidence>
<dbReference type="EMBL" id="JBBNAE010000003">
    <property type="protein sequence ID" value="KAK9138295.1"/>
    <property type="molecule type" value="Genomic_DNA"/>
</dbReference>
<keyword evidence="2" id="KW-1185">Reference proteome</keyword>
<sequence length="149" mass="16876">MTVKVPRLVESSASLMLTMEGLKEPIEMQMREVPHSLDSWSHALGIGVVKSPVSLVDTDKSVNVNEFKTKGSTWYPWLPLTNRIIDITKHEYKAHQTSVVMKLLMFFLAKCKGSRLSIDSGNKFHGNLCILLKLKRRTICQAVEYGIEE</sequence>
<organism evidence="1 2">
    <name type="scientific">Stephania japonica</name>
    <dbReference type="NCBI Taxonomy" id="461633"/>
    <lineage>
        <taxon>Eukaryota</taxon>
        <taxon>Viridiplantae</taxon>
        <taxon>Streptophyta</taxon>
        <taxon>Embryophyta</taxon>
        <taxon>Tracheophyta</taxon>
        <taxon>Spermatophyta</taxon>
        <taxon>Magnoliopsida</taxon>
        <taxon>Ranunculales</taxon>
        <taxon>Menispermaceae</taxon>
        <taxon>Menispermoideae</taxon>
        <taxon>Cissampelideae</taxon>
        <taxon>Stephania</taxon>
    </lineage>
</organism>
<proteinExistence type="predicted"/>
<dbReference type="AlphaFoldDB" id="A0AAP0PF33"/>
<dbReference type="Proteomes" id="UP001417504">
    <property type="component" value="Unassembled WGS sequence"/>
</dbReference>
<evidence type="ECO:0000313" key="1">
    <source>
        <dbReference type="EMBL" id="KAK9138295.1"/>
    </source>
</evidence>
<accession>A0AAP0PF33</accession>
<gene>
    <name evidence="1" type="ORF">Sjap_008889</name>
</gene>
<name>A0AAP0PF33_9MAGN</name>
<comment type="caution">
    <text evidence="1">The sequence shown here is derived from an EMBL/GenBank/DDBJ whole genome shotgun (WGS) entry which is preliminary data.</text>
</comment>
<protein>
    <submittedName>
        <fullName evidence="1">Uncharacterized protein</fullName>
    </submittedName>
</protein>
<reference evidence="1 2" key="1">
    <citation type="submission" date="2024-01" db="EMBL/GenBank/DDBJ databases">
        <title>Genome assemblies of Stephania.</title>
        <authorList>
            <person name="Yang L."/>
        </authorList>
    </citation>
    <scope>NUCLEOTIDE SEQUENCE [LARGE SCALE GENOMIC DNA]</scope>
    <source>
        <strain evidence="1">QJT</strain>
        <tissue evidence="1">Leaf</tissue>
    </source>
</reference>